<evidence type="ECO:0000256" key="2">
    <source>
        <dbReference type="ARBA" id="ARBA00022679"/>
    </source>
</evidence>
<dbReference type="Gene3D" id="3.40.50.2000">
    <property type="entry name" value="Glycogen Phosphorylase B"/>
    <property type="match status" value="2"/>
</dbReference>
<keyword evidence="1" id="KW-0328">Glycosyltransferase</keyword>
<dbReference type="PANTHER" id="PTHR48043">
    <property type="entry name" value="EG:EG0003.4 PROTEIN-RELATED"/>
    <property type="match status" value="1"/>
</dbReference>
<keyword evidence="4" id="KW-1185">Reference proteome</keyword>
<keyword evidence="2 3" id="KW-0808">Transferase</keyword>
<evidence type="ECO:0000313" key="3">
    <source>
        <dbReference type="EMBL" id="KAF6793819.1"/>
    </source>
</evidence>
<dbReference type="EMBL" id="WIGN01000420">
    <property type="protein sequence ID" value="KAF6793819.1"/>
    <property type="molecule type" value="Genomic_DNA"/>
</dbReference>
<accession>A0A8H6IS55</accession>
<name>A0A8H6IS55_9PEZI</name>
<sequence>MAASPRKVLFLSSSDYGQANVVLATTHAMLHAAPDVEVHIASQSRMEDAVRRIHEPLSPDSPPLKPAHWHLLAGLSHFDAVDREGNTAMTTYDLPPGLLNTCRTLLSFSGLLRPYSPEEFVEIYRDMQRIYDEVKPDVVVVDDLFPVALTWANSAEVNWIVLAPNVIKDFAAVVQPNLAVLWKYPVISSAIPYPIPWHLRPLNVFFNLVFAFGIMTNKGKGRLQDHLHKELGPVKLMELSDLGILTPPPEGIRVLVANSPDIDFHFDSIPEYTTACGPIIRAAAPIATVDPEMAAWLRRGPTIYINLGTHIEYDLERAKEMAYAFREFLDRAAEAGFVGEDKFQILWKMPRLLEEGDGEDQTKFDGRWTEFTDILLNELIEDRARITQWFTAEPKSILESGHVVCSVHHGGSNSFHEALCAGIPQLTLPAWYDCYDFGWRAELLGIGRLANKKTRAYVNRRELAGYLEEVVIGPKVEEFRQKAKAISKRHPEREGRENAAKEILALIKDRKTT</sequence>
<dbReference type="GO" id="GO:0008194">
    <property type="term" value="F:UDP-glycosyltransferase activity"/>
    <property type="evidence" value="ECO:0007669"/>
    <property type="project" value="TreeGrafter"/>
</dbReference>
<reference evidence="3 4" key="1">
    <citation type="journal article" date="2020" name="Phytopathology">
        <title>Genome Sequence Resources of Colletotrichum truncatum, C. plurivorum, C. musicola, and C. sojae: Four Species Pathogenic to Soybean (Glycine max).</title>
        <authorList>
            <person name="Rogerio F."/>
            <person name="Boufleur T.R."/>
            <person name="Ciampi-Guillardi M."/>
            <person name="Sukno S.A."/>
            <person name="Thon M.R."/>
            <person name="Massola Junior N.S."/>
            <person name="Baroncelli R."/>
        </authorList>
    </citation>
    <scope>NUCLEOTIDE SEQUENCE [LARGE SCALE GENOMIC DNA]</scope>
    <source>
        <strain evidence="3 4">LFN0009</strain>
    </source>
</reference>
<protein>
    <submittedName>
        <fullName evidence="3">Udp-glucoronosyl and udp-glucosyl transferase family protein</fullName>
    </submittedName>
</protein>
<proteinExistence type="predicted"/>
<dbReference type="Proteomes" id="UP000652219">
    <property type="component" value="Unassembled WGS sequence"/>
</dbReference>
<comment type="caution">
    <text evidence="3">The sequence shown here is derived from an EMBL/GenBank/DDBJ whole genome shotgun (WGS) entry which is preliminary data.</text>
</comment>
<dbReference type="InterPro" id="IPR050271">
    <property type="entry name" value="UDP-glycosyltransferase"/>
</dbReference>
<organism evidence="3 4">
    <name type="scientific">Colletotrichum sojae</name>
    <dbReference type="NCBI Taxonomy" id="2175907"/>
    <lineage>
        <taxon>Eukaryota</taxon>
        <taxon>Fungi</taxon>
        <taxon>Dikarya</taxon>
        <taxon>Ascomycota</taxon>
        <taxon>Pezizomycotina</taxon>
        <taxon>Sordariomycetes</taxon>
        <taxon>Hypocreomycetidae</taxon>
        <taxon>Glomerellales</taxon>
        <taxon>Glomerellaceae</taxon>
        <taxon>Colletotrichum</taxon>
        <taxon>Colletotrichum orchidearum species complex</taxon>
    </lineage>
</organism>
<dbReference type="AlphaFoldDB" id="A0A8H6IS55"/>
<dbReference type="SUPFAM" id="SSF53756">
    <property type="entry name" value="UDP-Glycosyltransferase/glycogen phosphorylase"/>
    <property type="match status" value="1"/>
</dbReference>
<evidence type="ECO:0000256" key="1">
    <source>
        <dbReference type="ARBA" id="ARBA00022676"/>
    </source>
</evidence>
<gene>
    <name evidence="3" type="ORF">CSOJ01_13791</name>
</gene>
<evidence type="ECO:0000313" key="4">
    <source>
        <dbReference type="Proteomes" id="UP000652219"/>
    </source>
</evidence>
<dbReference type="PANTHER" id="PTHR48043:SF145">
    <property type="entry name" value="FI06409P-RELATED"/>
    <property type="match status" value="1"/>
</dbReference>